<evidence type="ECO:0000256" key="2">
    <source>
        <dbReference type="SAM" id="Phobius"/>
    </source>
</evidence>
<organism evidence="4 5">
    <name type="scientific">Kitasatospora cinereorecta</name>
    <dbReference type="NCBI Taxonomy" id="285560"/>
    <lineage>
        <taxon>Bacteria</taxon>
        <taxon>Bacillati</taxon>
        <taxon>Actinomycetota</taxon>
        <taxon>Actinomycetes</taxon>
        <taxon>Kitasatosporales</taxon>
        <taxon>Streptomycetaceae</taxon>
        <taxon>Kitasatospora</taxon>
    </lineage>
</organism>
<feature type="domain" description="PPM-type phosphatase" evidence="3">
    <location>
        <begin position="163"/>
        <end position="379"/>
    </location>
</feature>
<dbReference type="EC" id="3.1.3.16" evidence="4"/>
<feature type="transmembrane region" description="Helical" evidence="2">
    <location>
        <begin position="56"/>
        <end position="77"/>
    </location>
</feature>
<dbReference type="InterPro" id="IPR001932">
    <property type="entry name" value="PPM-type_phosphatase-like_dom"/>
</dbReference>
<comment type="caution">
    <text evidence="4">The sequence shown here is derived from an EMBL/GenBank/DDBJ whole genome shotgun (WGS) entry which is preliminary data.</text>
</comment>
<keyword evidence="2" id="KW-0812">Transmembrane</keyword>
<reference evidence="5" key="1">
    <citation type="journal article" date="2019" name="Int. J. Syst. Evol. Microbiol.">
        <title>The Global Catalogue of Microorganisms (GCM) 10K type strain sequencing project: providing services to taxonomists for standard genome sequencing and annotation.</title>
        <authorList>
            <consortium name="The Broad Institute Genomics Platform"/>
            <consortium name="The Broad Institute Genome Sequencing Center for Infectious Disease"/>
            <person name="Wu L."/>
            <person name="Ma J."/>
        </authorList>
    </citation>
    <scope>NUCLEOTIDE SEQUENCE [LARGE SCALE GENOMIC DNA]</scope>
    <source>
        <strain evidence="5">CGMCC 4.1622</strain>
    </source>
</reference>
<dbReference type="PANTHER" id="PTHR43156:SF2">
    <property type="entry name" value="STAGE II SPORULATION PROTEIN E"/>
    <property type="match status" value="1"/>
</dbReference>
<gene>
    <name evidence="4" type="ORF">ACFPZF_14295</name>
</gene>
<evidence type="ECO:0000256" key="1">
    <source>
        <dbReference type="ARBA" id="ARBA00022801"/>
    </source>
</evidence>
<evidence type="ECO:0000259" key="3">
    <source>
        <dbReference type="SMART" id="SM00331"/>
    </source>
</evidence>
<dbReference type="EMBL" id="JBHSOC010000020">
    <property type="protein sequence ID" value="MFC5642516.1"/>
    <property type="molecule type" value="Genomic_DNA"/>
</dbReference>
<keyword evidence="5" id="KW-1185">Reference proteome</keyword>
<dbReference type="PANTHER" id="PTHR43156">
    <property type="entry name" value="STAGE II SPORULATION PROTEIN E-RELATED"/>
    <property type="match status" value="1"/>
</dbReference>
<evidence type="ECO:0000313" key="5">
    <source>
        <dbReference type="Proteomes" id="UP001596066"/>
    </source>
</evidence>
<accession>A0ABW0VA85</accession>
<dbReference type="RefSeq" id="WP_346141125.1">
    <property type="nucleotide sequence ID" value="NZ_BAAAUA010000003.1"/>
</dbReference>
<feature type="transmembrane region" description="Helical" evidence="2">
    <location>
        <begin position="84"/>
        <end position="105"/>
    </location>
</feature>
<dbReference type="InterPro" id="IPR036457">
    <property type="entry name" value="PPM-type-like_dom_sf"/>
</dbReference>
<proteinExistence type="predicted"/>
<protein>
    <submittedName>
        <fullName evidence="4">PP2C family protein-serine/threonine phosphatase</fullName>
        <ecNumber evidence="4">3.1.3.16</ecNumber>
    </submittedName>
</protein>
<feature type="transmembrane region" description="Helical" evidence="2">
    <location>
        <begin position="111"/>
        <end position="129"/>
    </location>
</feature>
<dbReference type="InterPro" id="IPR052016">
    <property type="entry name" value="Bact_Sigma-Reg"/>
</dbReference>
<dbReference type="Pfam" id="PF07228">
    <property type="entry name" value="SpoIIE"/>
    <property type="match status" value="1"/>
</dbReference>
<evidence type="ECO:0000313" key="4">
    <source>
        <dbReference type="EMBL" id="MFC5642516.1"/>
    </source>
</evidence>
<dbReference type="GO" id="GO:0004722">
    <property type="term" value="F:protein serine/threonine phosphatase activity"/>
    <property type="evidence" value="ECO:0007669"/>
    <property type="project" value="UniProtKB-EC"/>
</dbReference>
<name>A0ABW0VA85_9ACTN</name>
<keyword evidence="2" id="KW-1133">Transmembrane helix</keyword>
<keyword evidence="1 4" id="KW-0378">Hydrolase</keyword>
<dbReference type="SMART" id="SM00331">
    <property type="entry name" value="PP2C_SIG"/>
    <property type="match status" value="1"/>
</dbReference>
<keyword evidence="2" id="KW-0472">Membrane</keyword>
<sequence>MSAPASAPPLAPPRPRPTQEAAAARWHSAMADGLRAPFWVRLLPFLLLAADLLLDFVLPATTAAGFLLTVLPVVVAFSRGPLPVAGATVATIALQTALAARVGHLTEQHHLWVYLATALAGAMGAGLAWQRRRQARDLVRVRTIADTLQHTVLRPVPARTGGLSLAALYHPAEADVAVGGDLYEVCETRFGTRILLGDVRGKGLDAVRTVADVIGAFRIAAHETPDLVELGHQLDRQVMREAAERGDEELFVTAVLAQHDHRAHRIDLVNRGHLAPLLLGPGSVATVPCPEQLPLGLGTLGAGPDGPTSLRLRPGQTLVLHTDGVSEARDASGGFYPLPGRLATLESTDPRTVVAFLDRDIRRHAGPLADDIAVLALSPVG</sequence>
<dbReference type="Proteomes" id="UP001596066">
    <property type="component" value="Unassembled WGS sequence"/>
</dbReference>
<dbReference type="Gene3D" id="3.60.40.10">
    <property type="entry name" value="PPM-type phosphatase domain"/>
    <property type="match status" value="1"/>
</dbReference>